<dbReference type="EMBL" id="BAVB01000230">
    <property type="protein sequence ID" value="GAE49984.1"/>
    <property type="molecule type" value="Genomic_DNA"/>
</dbReference>
<sequence>MGDAPETMVASIARLQSPGLQPLRRRVPQMGPCPALDKRNHPQAVQMLAPARPQPVNSQTIQSRYGEDKS</sequence>
<gene>
    <name evidence="2" type="ORF">XPU_1516</name>
</gene>
<evidence type="ECO:0000313" key="2">
    <source>
        <dbReference type="EMBL" id="GAE49984.1"/>
    </source>
</evidence>
<evidence type="ECO:0000256" key="1">
    <source>
        <dbReference type="SAM" id="MobiDB-lite"/>
    </source>
</evidence>
<feature type="region of interest" description="Disordered" evidence="1">
    <location>
        <begin position="47"/>
        <end position="70"/>
    </location>
</feature>
<name>W4S270_9XANT</name>
<dbReference type="Proteomes" id="UP000019143">
    <property type="component" value="Unassembled WGS sequence"/>
</dbReference>
<organism evidence="2 3">
    <name type="scientific">Xanthomonas arboricola pv. pruni str. MAFF 311562</name>
    <dbReference type="NCBI Taxonomy" id="1414836"/>
    <lineage>
        <taxon>Bacteria</taxon>
        <taxon>Pseudomonadati</taxon>
        <taxon>Pseudomonadota</taxon>
        <taxon>Gammaproteobacteria</taxon>
        <taxon>Lysobacterales</taxon>
        <taxon>Lysobacteraceae</taxon>
        <taxon>Xanthomonas</taxon>
    </lineage>
</organism>
<protein>
    <submittedName>
        <fullName evidence="2">Uncharacterized protein</fullName>
    </submittedName>
</protein>
<accession>W4S270</accession>
<comment type="caution">
    <text evidence="2">The sequence shown here is derived from an EMBL/GenBank/DDBJ whole genome shotgun (WGS) entry which is preliminary data.</text>
</comment>
<reference evidence="2 3" key="1">
    <citation type="submission" date="2014-01" db="EMBL/GenBank/DDBJ databases">
        <title>Genome sequence and analysis of Xanthomonas arboricola pv. pruni.</title>
        <authorList>
            <person name="Fujikawa T."/>
            <person name="Nakazono-Nagaoka E."/>
        </authorList>
    </citation>
    <scope>NUCLEOTIDE SEQUENCE [LARGE SCALE GENOMIC DNA]</scope>
    <source>
        <strain evidence="3">MAFF 311562</strain>
    </source>
</reference>
<proteinExistence type="predicted"/>
<evidence type="ECO:0000313" key="3">
    <source>
        <dbReference type="Proteomes" id="UP000019143"/>
    </source>
</evidence>
<dbReference type="AlphaFoldDB" id="W4S270"/>